<reference evidence="2 3" key="1">
    <citation type="submission" date="2021-01" db="EMBL/GenBank/DDBJ databases">
        <title>Streptomyces acididurans sp. nov., isolated from a peat swamp forest soil.</title>
        <authorList>
            <person name="Chantavorakit T."/>
            <person name="Duangmal K."/>
        </authorList>
    </citation>
    <scope>NUCLEOTIDE SEQUENCE [LARGE SCALE GENOMIC DNA]</scope>
    <source>
        <strain evidence="2 3">KK5PA1</strain>
    </source>
</reference>
<evidence type="ECO:0000313" key="2">
    <source>
        <dbReference type="EMBL" id="MBM9509964.1"/>
    </source>
</evidence>
<evidence type="ECO:0008006" key="4">
    <source>
        <dbReference type="Google" id="ProtNLM"/>
    </source>
</evidence>
<feature type="compositionally biased region" description="Polar residues" evidence="1">
    <location>
        <begin position="1"/>
        <end position="28"/>
    </location>
</feature>
<gene>
    <name evidence="2" type="ORF">ITX44_36500</name>
</gene>
<comment type="caution">
    <text evidence="2">The sequence shown here is derived from an EMBL/GenBank/DDBJ whole genome shotgun (WGS) entry which is preliminary data.</text>
</comment>
<protein>
    <recommendedName>
        <fullName evidence="4">GATA-type domain-containing protein</fullName>
    </recommendedName>
</protein>
<sequence>MQSPHTHPTSVSAPSTQTASQGDHNTPAVSGDEYAWPTCIACHRDLWPDEHGRHACRACQDRAAHRLASIRALYPYLDTTSALTRHRGGDSGRSGSRTDAPVPVNLAVLTLTTAGGVATRLQAIEDSWRTALRRHIGTWPGSPRQAIPVHIEFLRINLEWACESHLEVADDLEEIRRLHDQCTTALRGALDPGERRPGPVPIGPCPTPLPGLSGAGPAAAPGAPALCGTPLTTRPGAQRVHCPTCGTTWEGATAWINLRRAQNTHTPTTAAA</sequence>
<accession>A0ABS2U305</accession>
<name>A0ABS2U305_9ACTN</name>
<proteinExistence type="predicted"/>
<dbReference type="RefSeq" id="WP_205363548.1">
    <property type="nucleotide sequence ID" value="NZ_JADKYB010000030.1"/>
</dbReference>
<feature type="region of interest" description="Disordered" evidence="1">
    <location>
        <begin position="1"/>
        <end position="29"/>
    </location>
</feature>
<organism evidence="2 3">
    <name type="scientific">Actinacidiphila acididurans</name>
    <dbReference type="NCBI Taxonomy" id="2784346"/>
    <lineage>
        <taxon>Bacteria</taxon>
        <taxon>Bacillati</taxon>
        <taxon>Actinomycetota</taxon>
        <taxon>Actinomycetes</taxon>
        <taxon>Kitasatosporales</taxon>
        <taxon>Streptomycetaceae</taxon>
        <taxon>Actinacidiphila</taxon>
    </lineage>
</organism>
<evidence type="ECO:0000313" key="3">
    <source>
        <dbReference type="Proteomes" id="UP000749040"/>
    </source>
</evidence>
<keyword evidence="3" id="KW-1185">Reference proteome</keyword>
<dbReference type="EMBL" id="JADKYB010000030">
    <property type="protein sequence ID" value="MBM9509964.1"/>
    <property type="molecule type" value="Genomic_DNA"/>
</dbReference>
<evidence type="ECO:0000256" key="1">
    <source>
        <dbReference type="SAM" id="MobiDB-lite"/>
    </source>
</evidence>
<dbReference type="Proteomes" id="UP000749040">
    <property type="component" value="Unassembled WGS sequence"/>
</dbReference>